<evidence type="ECO:0000313" key="2">
    <source>
        <dbReference type="Proteomes" id="UP000259610"/>
    </source>
</evidence>
<dbReference type="RefSeq" id="WP_272986555.1">
    <property type="nucleotide sequence ID" value="NZ_CALCOC010000059.1"/>
</dbReference>
<organism evidence="1 2">
    <name type="scientific">Hyphomonas adhaerens</name>
    <dbReference type="NCBI Taxonomy" id="81029"/>
    <lineage>
        <taxon>Bacteria</taxon>
        <taxon>Pseudomonadati</taxon>
        <taxon>Pseudomonadota</taxon>
        <taxon>Alphaproteobacteria</taxon>
        <taxon>Hyphomonadales</taxon>
        <taxon>Hyphomonadaceae</taxon>
        <taxon>Hyphomonas</taxon>
    </lineage>
</organism>
<dbReference type="EMBL" id="DMAN01000031">
    <property type="protein sequence ID" value="HAE25808.1"/>
    <property type="molecule type" value="Genomic_DNA"/>
</dbReference>
<comment type="caution">
    <text evidence="1">The sequence shown here is derived from an EMBL/GenBank/DDBJ whole genome shotgun (WGS) entry which is preliminary data.</text>
</comment>
<dbReference type="Proteomes" id="UP000259610">
    <property type="component" value="Unassembled WGS sequence"/>
</dbReference>
<gene>
    <name evidence="1" type="ORF">DCG58_01495</name>
</gene>
<protein>
    <submittedName>
        <fullName evidence="1">Uncharacterized protein</fullName>
    </submittedName>
</protein>
<sequence>MRTSLAAHSPSGAGRGGTCMVKSALQANGKFTSKTELPRNQKRAFFSKIRVAELEKCILE</sequence>
<proteinExistence type="predicted"/>
<accession>A0A3B9GTW6</accession>
<dbReference type="AlphaFoldDB" id="A0A3B9GTW6"/>
<name>A0A3B9GTW6_9PROT</name>
<evidence type="ECO:0000313" key="1">
    <source>
        <dbReference type="EMBL" id="HAE25808.1"/>
    </source>
</evidence>
<reference evidence="1 2" key="1">
    <citation type="journal article" date="2018" name="Nat. Biotechnol.">
        <title>A standardized bacterial taxonomy based on genome phylogeny substantially revises the tree of life.</title>
        <authorList>
            <person name="Parks D.H."/>
            <person name="Chuvochina M."/>
            <person name="Waite D.W."/>
            <person name="Rinke C."/>
            <person name="Skarshewski A."/>
            <person name="Chaumeil P.A."/>
            <person name="Hugenholtz P."/>
        </authorList>
    </citation>
    <scope>NUCLEOTIDE SEQUENCE [LARGE SCALE GENOMIC DNA]</scope>
    <source>
        <strain evidence="1">UBA8733</strain>
    </source>
</reference>